<dbReference type="PANTHER" id="PTHR43639">
    <property type="entry name" value="OXIDOREDUCTASE, SHORT-CHAIN DEHYDROGENASE/REDUCTASE FAMILY (AFU_ORTHOLOGUE AFUA_5G02870)"/>
    <property type="match status" value="1"/>
</dbReference>
<proteinExistence type="inferred from homology"/>
<evidence type="ECO:0000256" key="1">
    <source>
        <dbReference type="ARBA" id="ARBA00006484"/>
    </source>
</evidence>
<dbReference type="CDD" id="cd05233">
    <property type="entry name" value="SDR_c"/>
    <property type="match status" value="1"/>
</dbReference>
<dbReference type="InterPro" id="IPR036291">
    <property type="entry name" value="NAD(P)-bd_dom_sf"/>
</dbReference>
<evidence type="ECO:0000313" key="5">
    <source>
        <dbReference type="Proteomes" id="UP001172673"/>
    </source>
</evidence>
<dbReference type="SUPFAM" id="SSF51735">
    <property type="entry name" value="NAD(P)-binding Rossmann-fold domains"/>
    <property type="match status" value="1"/>
</dbReference>
<dbReference type="AlphaFoldDB" id="A0AA39CEJ6"/>
<name>A0AA39CEJ6_9EURO</name>
<dbReference type="Pfam" id="PF13561">
    <property type="entry name" value="adh_short_C2"/>
    <property type="match status" value="1"/>
</dbReference>
<dbReference type="FunFam" id="3.40.50.720:FF:000084">
    <property type="entry name" value="Short-chain dehydrogenase reductase"/>
    <property type="match status" value="1"/>
</dbReference>
<keyword evidence="2" id="KW-0521">NADP</keyword>
<dbReference type="EMBL" id="JAPDRK010000016">
    <property type="protein sequence ID" value="KAJ9605570.1"/>
    <property type="molecule type" value="Genomic_DNA"/>
</dbReference>
<comment type="similarity">
    <text evidence="1">Belongs to the short-chain dehydrogenases/reductases (SDR) family.</text>
</comment>
<evidence type="ECO:0000313" key="4">
    <source>
        <dbReference type="EMBL" id="KAJ9605570.1"/>
    </source>
</evidence>
<keyword evidence="3" id="KW-0560">Oxidoreductase</keyword>
<sequence>MAQKPQTLEGKLALVTGSSKGIGAAVAIELASRFSFQRCIGCHKLSIRFVERRGCVNSGKDPWYGGSHAHEAFAIESDLATLEGPKHLVEEAIKRTNGRKIDILVNNAGRASPQFLKDVTIDQWKFQVHLNGRGTLLTTQAVLPHLAKGSRIVNLSSGGARQPYPGTSIYNGTKSMIESFTRCWAVELGREYECTVNAVAPGATNTDAFNALTGDTRESLEPMLAMTPAASRIGESEEVAHAVGFLCEEKSKWITGQVLQVNGGTLMA</sequence>
<dbReference type="Proteomes" id="UP001172673">
    <property type="component" value="Unassembled WGS sequence"/>
</dbReference>
<comment type="caution">
    <text evidence="4">The sequence shown here is derived from an EMBL/GenBank/DDBJ whole genome shotgun (WGS) entry which is preliminary data.</text>
</comment>
<organism evidence="4 5">
    <name type="scientific">Cladophialophora chaetospira</name>
    <dbReference type="NCBI Taxonomy" id="386627"/>
    <lineage>
        <taxon>Eukaryota</taxon>
        <taxon>Fungi</taxon>
        <taxon>Dikarya</taxon>
        <taxon>Ascomycota</taxon>
        <taxon>Pezizomycotina</taxon>
        <taxon>Eurotiomycetes</taxon>
        <taxon>Chaetothyriomycetidae</taxon>
        <taxon>Chaetothyriales</taxon>
        <taxon>Herpotrichiellaceae</taxon>
        <taxon>Cladophialophora</taxon>
    </lineage>
</organism>
<dbReference type="PANTHER" id="PTHR43639:SF1">
    <property type="entry name" value="SHORT-CHAIN DEHYDROGENASE_REDUCTASE FAMILY PROTEIN"/>
    <property type="match status" value="1"/>
</dbReference>
<gene>
    <name evidence="4" type="ORF">H2200_010227</name>
</gene>
<evidence type="ECO:0000256" key="2">
    <source>
        <dbReference type="ARBA" id="ARBA00022857"/>
    </source>
</evidence>
<dbReference type="InterPro" id="IPR002347">
    <property type="entry name" value="SDR_fam"/>
</dbReference>
<protein>
    <submittedName>
        <fullName evidence="4">Uncharacterized protein</fullName>
    </submittedName>
</protein>
<dbReference type="Gene3D" id="3.40.50.720">
    <property type="entry name" value="NAD(P)-binding Rossmann-like Domain"/>
    <property type="match status" value="1"/>
</dbReference>
<dbReference type="PRINTS" id="PR00081">
    <property type="entry name" value="GDHRDH"/>
</dbReference>
<dbReference type="GO" id="GO:0016491">
    <property type="term" value="F:oxidoreductase activity"/>
    <property type="evidence" value="ECO:0007669"/>
    <property type="project" value="UniProtKB-KW"/>
</dbReference>
<dbReference type="PRINTS" id="PR00080">
    <property type="entry name" value="SDRFAMILY"/>
</dbReference>
<keyword evidence="5" id="KW-1185">Reference proteome</keyword>
<evidence type="ECO:0000256" key="3">
    <source>
        <dbReference type="ARBA" id="ARBA00023002"/>
    </source>
</evidence>
<accession>A0AA39CEJ6</accession>
<reference evidence="4" key="1">
    <citation type="submission" date="2022-10" db="EMBL/GenBank/DDBJ databases">
        <title>Culturing micro-colonial fungi from biological soil crusts in the Mojave desert and describing Neophaeococcomyces mojavensis, and introducing the new genera and species Taxawa tesnikishii.</title>
        <authorList>
            <person name="Kurbessoian T."/>
            <person name="Stajich J.E."/>
        </authorList>
    </citation>
    <scope>NUCLEOTIDE SEQUENCE</scope>
    <source>
        <strain evidence="4">TK_41</strain>
    </source>
</reference>